<reference evidence="2" key="1">
    <citation type="journal article" date="2019" name="Int. J. Syst. Evol. Microbiol.">
        <title>The Global Catalogue of Microorganisms (GCM) 10K type strain sequencing project: providing services to taxonomists for standard genome sequencing and annotation.</title>
        <authorList>
            <consortium name="The Broad Institute Genomics Platform"/>
            <consortium name="The Broad Institute Genome Sequencing Center for Infectious Disease"/>
            <person name="Wu L."/>
            <person name="Ma J."/>
        </authorList>
    </citation>
    <scope>NUCLEOTIDE SEQUENCE [LARGE SCALE GENOMIC DNA]</scope>
    <source>
        <strain evidence="2">CGMCC 4.1469</strain>
    </source>
</reference>
<proteinExistence type="predicted"/>
<keyword evidence="2" id="KW-1185">Reference proteome</keyword>
<gene>
    <name evidence="1" type="ORF">ACFQDI_20655</name>
</gene>
<organism evidence="1 2">
    <name type="scientific">Prosthecobacter fluviatilis</name>
    <dbReference type="NCBI Taxonomy" id="445931"/>
    <lineage>
        <taxon>Bacteria</taxon>
        <taxon>Pseudomonadati</taxon>
        <taxon>Verrucomicrobiota</taxon>
        <taxon>Verrucomicrobiia</taxon>
        <taxon>Verrucomicrobiales</taxon>
        <taxon>Verrucomicrobiaceae</taxon>
        <taxon>Prosthecobacter</taxon>
    </lineage>
</organism>
<protein>
    <submittedName>
        <fullName evidence="1">Uncharacterized protein</fullName>
    </submittedName>
</protein>
<dbReference type="RefSeq" id="WP_377170430.1">
    <property type="nucleotide sequence ID" value="NZ_JBHSMQ010000009.1"/>
</dbReference>
<name>A0ABW0KX58_9BACT</name>
<evidence type="ECO:0000313" key="2">
    <source>
        <dbReference type="Proteomes" id="UP001596052"/>
    </source>
</evidence>
<evidence type="ECO:0000313" key="1">
    <source>
        <dbReference type="EMBL" id="MFC5457292.1"/>
    </source>
</evidence>
<accession>A0ABW0KX58</accession>
<dbReference type="Proteomes" id="UP001596052">
    <property type="component" value="Unassembled WGS sequence"/>
</dbReference>
<sequence>MPAANLAQRQQNLARLCDAHSAHCVCGAARAHASSTMAQKLPLSHAAPEGAMGKILGSGALLSQMAVNPRPDSAEATLGTADDVFFYLGAFGYPYTDCGFLFLPALEEGHQRDGVSTPFDSGALVSKVSNVNPPASYAQDIPGRVGFVRDHELPVSGYRELLSRVITDYSRACGIYLESPDEFKCECGFVRGHPFGLVGGDRRAATFEVRLPRSVPLSPPHLHAVFVRTGFEPRELAPLRRAGVRIETFQPEPGADSSGALRAACINFIQEHLLS</sequence>
<dbReference type="EMBL" id="JBHSMQ010000009">
    <property type="protein sequence ID" value="MFC5457292.1"/>
    <property type="molecule type" value="Genomic_DNA"/>
</dbReference>
<comment type="caution">
    <text evidence="1">The sequence shown here is derived from an EMBL/GenBank/DDBJ whole genome shotgun (WGS) entry which is preliminary data.</text>
</comment>